<gene>
    <name evidence="2" type="ORF">PS704_01325</name>
</gene>
<feature type="region of interest" description="Disordered" evidence="1">
    <location>
        <begin position="65"/>
        <end position="107"/>
    </location>
</feature>
<reference evidence="2 3" key="1">
    <citation type="submission" date="2019-09" db="EMBL/GenBank/DDBJ databases">
        <authorList>
            <person name="Chandra G."/>
            <person name="Truman W A."/>
        </authorList>
    </citation>
    <scope>NUCLEOTIDE SEQUENCE [LARGE SCALE GENOMIC DNA]</scope>
    <source>
        <strain evidence="2">PS704</strain>
    </source>
</reference>
<dbReference type="Proteomes" id="UP000326557">
    <property type="component" value="Unassembled WGS sequence"/>
</dbReference>
<evidence type="ECO:0000313" key="3">
    <source>
        <dbReference type="Proteomes" id="UP000326557"/>
    </source>
</evidence>
<sequence>MSFWDTLGSVTQGLIEIGSVKIDNDAVEKIVGVGAVAIGAYTAYKILNDKGAAENVSTVASSVLPSYSSQSDDPFGLNSRPQSDTSQMIMDLLDNPPPSTPELERRRDEVIARWAQERKKP</sequence>
<protein>
    <submittedName>
        <fullName evidence="2">Uncharacterized protein</fullName>
    </submittedName>
</protein>
<accession>A0A5E7B080</accession>
<dbReference type="AlphaFoldDB" id="A0A5E7B080"/>
<evidence type="ECO:0000256" key="1">
    <source>
        <dbReference type="SAM" id="MobiDB-lite"/>
    </source>
</evidence>
<proteinExistence type="predicted"/>
<organism evidence="2 3">
    <name type="scientific">Pseudomonas fluorescens</name>
    <dbReference type="NCBI Taxonomy" id="294"/>
    <lineage>
        <taxon>Bacteria</taxon>
        <taxon>Pseudomonadati</taxon>
        <taxon>Pseudomonadota</taxon>
        <taxon>Gammaproteobacteria</taxon>
        <taxon>Pseudomonadales</taxon>
        <taxon>Pseudomonadaceae</taxon>
        <taxon>Pseudomonas</taxon>
    </lineage>
</organism>
<evidence type="ECO:0000313" key="2">
    <source>
        <dbReference type="EMBL" id="VVN84020.1"/>
    </source>
</evidence>
<dbReference type="RefSeq" id="WP_150637326.1">
    <property type="nucleotide sequence ID" value="NZ_CABVHP010000003.1"/>
</dbReference>
<feature type="compositionally biased region" description="Polar residues" evidence="1">
    <location>
        <begin position="79"/>
        <end position="88"/>
    </location>
</feature>
<dbReference type="EMBL" id="CABVHP010000003">
    <property type="protein sequence ID" value="VVN84020.1"/>
    <property type="molecule type" value="Genomic_DNA"/>
</dbReference>
<name>A0A5E7B080_PSEFL</name>